<dbReference type="PANTHER" id="PTHR23248:SF9">
    <property type="entry name" value="PHOSPHOLIPID SCRAMBLASE"/>
    <property type="match status" value="1"/>
</dbReference>
<keyword evidence="2" id="KW-0564">Palmitate</keyword>
<comment type="caution">
    <text evidence="4">The sequence shown here is derived from an EMBL/GenBank/DDBJ whole genome shotgun (WGS) entry which is preliminary data.</text>
</comment>
<evidence type="ECO:0000256" key="3">
    <source>
        <dbReference type="SAM" id="MobiDB-lite"/>
    </source>
</evidence>
<evidence type="ECO:0000256" key="1">
    <source>
        <dbReference type="ARBA" id="ARBA00005350"/>
    </source>
</evidence>
<accession>A0AAV2IQ42</accession>
<evidence type="ECO:0000256" key="2">
    <source>
        <dbReference type="RuleBase" id="RU363116"/>
    </source>
</evidence>
<gene>
    <name evidence="4" type="ORF">GSLYS_00020401001</name>
</gene>
<dbReference type="GO" id="GO:0005886">
    <property type="term" value="C:plasma membrane"/>
    <property type="evidence" value="ECO:0007669"/>
    <property type="project" value="TreeGrafter"/>
</dbReference>
<dbReference type="GO" id="GO:0017128">
    <property type="term" value="F:phospholipid scramblase activity"/>
    <property type="evidence" value="ECO:0007669"/>
    <property type="project" value="InterPro"/>
</dbReference>
<comment type="cofactor">
    <cofactor evidence="2">
        <name>Ca(2+)</name>
        <dbReference type="ChEBI" id="CHEBI:29108"/>
    </cofactor>
</comment>
<keyword evidence="5" id="KW-1185">Reference proteome</keyword>
<comment type="similarity">
    <text evidence="1 2">Belongs to the phospholipid scramblase family.</text>
</comment>
<feature type="region of interest" description="Disordered" evidence="3">
    <location>
        <begin position="1"/>
        <end position="45"/>
    </location>
</feature>
<comment type="function">
    <text evidence="2">May mediate accelerated ATP-independent bidirectional transbilayer migration of phospholipids upon binding calcium ions that results in a loss of phospholipid asymmetry in the plasma membrane.</text>
</comment>
<protein>
    <recommendedName>
        <fullName evidence="2">Phospholipid scramblase</fullName>
    </recommendedName>
</protein>
<keyword evidence="2" id="KW-0449">Lipoprotein</keyword>
<proteinExistence type="inferred from homology"/>
<evidence type="ECO:0000313" key="4">
    <source>
        <dbReference type="EMBL" id="CAL1547063.1"/>
    </source>
</evidence>
<name>A0AAV2IQ42_LYMST</name>
<reference evidence="4 5" key="1">
    <citation type="submission" date="2024-04" db="EMBL/GenBank/DDBJ databases">
        <authorList>
            <consortium name="Genoscope - CEA"/>
            <person name="William W."/>
        </authorList>
    </citation>
    <scope>NUCLEOTIDE SEQUENCE [LARGE SCALE GENOMIC DNA]</scope>
</reference>
<organism evidence="4 5">
    <name type="scientific">Lymnaea stagnalis</name>
    <name type="common">Great pond snail</name>
    <name type="synonym">Helix stagnalis</name>
    <dbReference type="NCBI Taxonomy" id="6523"/>
    <lineage>
        <taxon>Eukaryota</taxon>
        <taxon>Metazoa</taxon>
        <taxon>Spiralia</taxon>
        <taxon>Lophotrochozoa</taxon>
        <taxon>Mollusca</taxon>
        <taxon>Gastropoda</taxon>
        <taxon>Heterobranchia</taxon>
        <taxon>Euthyneura</taxon>
        <taxon>Panpulmonata</taxon>
        <taxon>Hygrophila</taxon>
        <taxon>Lymnaeoidea</taxon>
        <taxon>Lymnaeidae</taxon>
        <taxon>Lymnaea</taxon>
    </lineage>
</organism>
<dbReference type="AlphaFoldDB" id="A0AAV2IQ42"/>
<dbReference type="Proteomes" id="UP001497497">
    <property type="component" value="Unassembled WGS sequence"/>
</dbReference>
<evidence type="ECO:0000313" key="5">
    <source>
        <dbReference type="Proteomes" id="UP001497497"/>
    </source>
</evidence>
<dbReference type="InterPro" id="IPR005552">
    <property type="entry name" value="Scramblase"/>
</dbReference>
<keyword evidence="2" id="KW-0106">Calcium</keyword>
<dbReference type="Pfam" id="PF03803">
    <property type="entry name" value="Scramblase"/>
    <property type="match status" value="1"/>
</dbReference>
<dbReference type="EMBL" id="CAXITT010000896">
    <property type="protein sequence ID" value="CAL1547063.1"/>
    <property type="molecule type" value="Genomic_DNA"/>
</dbReference>
<dbReference type="PANTHER" id="PTHR23248">
    <property type="entry name" value="PHOSPHOLIPID SCRAMBLASE-RELATED"/>
    <property type="match status" value="1"/>
</dbReference>
<sequence length="300" mass="33314">MSEQKEEPITKQPGVDGPQAPPPYTAAVGSRYDQPPNYYMPGQPHAHHFNMQVQGMSQGATAGLSIDPQEGVRWCDAAPPVPGVKPGLQYLVNLDKVTLDECRDHTKSMIRKYLKYNVLSPSGEKIFFAEEGDPSDANKGVLVHPGYVQIYREFKIRFSDPQGMEVMTISRDRQKCAAMNPCCTCISPCASSVEVTSGGAYLGSVRQKFSCYIHYAIRDSEDVERVQVDKQGPFGIIYSFTLKNKENGNFGEILGGYNLHMNKNTFEITFPSGSSPEIKALIIASVVLFDYRYFRGKPTC</sequence>